<dbReference type="PANTHER" id="PTHR32093">
    <property type="entry name" value="LEUCINE-RICH REPEAT EXTENSIN-LIKE PROTEIN 3-RELATED"/>
    <property type="match status" value="1"/>
</dbReference>
<keyword evidence="6" id="KW-0677">Repeat</keyword>
<evidence type="ECO:0000256" key="11">
    <source>
        <dbReference type="SAM" id="MobiDB-lite"/>
    </source>
</evidence>
<evidence type="ECO:0000256" key="4">
    <source>
        <dbReference type="ARBA" id="ARBA00022614"/>
    </source>
</evidence>
<dbReference type="eggNOG" id="ENOG502QRPA">
    <property type="taxonomic scope" value="Eukaryota"/>
</dbReference>
<dbReference type="SMR" id="A0A067ELY8"/>
<dbReference type="STRING" id="2711.A0A067ELY8"/>
<dbReference type="Gene3D" id="3.80.10.10">
    <property type="entry name" value="Ribonuclease Inhibitor"/>
    <property type="match status" value="2"/>
</dbReference>
<organism evidence="14 15">
    <name type="scientific">Citrus sinensis</name>
    <name type="common">Sweet orange</name>
    <name type="synonym">Citrus aurantium var. sinensis</name>
    <dbReference type="NCBI Taxonomy" id="2711"/>
    <lineage>
        <taxon>Eukaryota</taxon>
        <taxon>Viridiplantae</taxon>
        <taxon>Streptophyta</taxon>
        <taxon>Embryophyta</taxon>
        <taxon>Tracheophyta</taxon>
        <taxon>Spermatophyta</taxon>
        <taxon>Magnoliopsida</taxon>
        <taxon>eudicotyledons</taxon>
        <taxon>Gunneridae</taxon>
        <taxon>Pentapetalae</taxon>
        <taxon>rosids</taxon>
        <taxon>malvids</taxon>
        <taxon>Sapindales</taxon>
        <taxon>Rutaceae</taxon>
        <taxon>Aurantioideae</taxon>
        <taxon>Citrus</taxon>
    </lineage>
</organism>
<comment type="subcellular location">
    <subcellularLocation>
        <location evidence="1">Secreted</location>
        <location evidence="1">Cell wall</location>
    </subcellularLocation>
</comment>
<dbReference type="FunFam" id="3.80.10.10:FF:000224">
    <property type="entry name" value="Leucine-rich repeat extensin-like protein 1"/>
    <property type="match status" value="1"/>
</dbReference>
<protein>
    <recommendedName>
        <fullName evidence="10">Cell wall hydroxyproline-rich glycoprotein</fullName>
    </recommendedName>
</protein>
<reference evidence="14 15" key="1">
    <citation type="submission" date="2014-04" db="EMBL/GenBank/DDBJ databases">
        <authorList>
            <consortium name="International Citrus Genome Consortium"/>
            <person name="Gmitter F."/>
            <person name="Chen C."/>
            <person name="Farmerie W."/>
            <person name="Harkins T."/>
            <person name="Desany B."/>
            <person name="Mohiuddin M."/>
            <person name="Kodira C."/>
            <person name="Borodovsky M."/>
            <person name="Lomsadze A."/>
            <person name="Burns P."/>
            <person name="Jenkins J."/>
            <person name="Prochnik S."/>
            <person name="Shu S."/>
            <person name="Chapman J."/>
            <person name="Pitluck S."/>
            <person name="Schmutz J."/>
            <person name="Rokhsar D."/>
        </authorList>
    </citation>
    <scope>NUCLEOTIDE SEQUENCE</scope>
</reference>
<evidence type="ECO:0000313" key="14">
    <source>
        <dbReference type="EMBL" id="KDO52192.1"/>
    </source>
</evidence>
<dbReference type="InterPro" id="IPR013210">
    <property type="entry name" value="LRR_N_plant-typ"/>
</dbReference>
<dbReference type="AlphaFoldDB" id="A0A067ELY8"/>
<evidence type="ECO:0000256" key="9">
    <source>
        <dbReference type="ARBA" id="ARBA00023316"/>
    </source>
</evidence>
<dbReference type="SUPFAM" id="SSF52058">
    <property type="entry name" value="L domain-like"/>
    <property type="match status" value="1"/>
</dbReference>
<feature type="non-terminal residue" evidence="14">
    <location>
        <position position="443"/>
    </location>
</feature>
<feature type="chain" id="PRO_5001636441" description="Cell wall hydroxyproline-rich glycoprotein" evidence="12">
    <location>
        <begin position="25"/>
        <end position="443"/>
    </location>
</feature>
<evidence type="ECO:0000259" key="13">
    <source>
        <dbReference type="Pfam" id="PF08263"/>
    </source>
</evidence>
<dbReference type="InterPro" id="IPR001611">
    <property type="entry name" value="Leu-rich_rpt"/>
</dbReference>
<name>A0A067ELY8_CITSI</name>
<dbReference type="InterPro" id="IPR032675">
    <property type="entry name" value="LRR_dom_sf"/>
</dbReference>
<feature type="compositionally biased region" description="Pro residues" evidence="11">
    <location>
        <begin position="399"/>
        <end position="428"/>
    </location>
</feature>
<dbReference type="Pfam" id="PF13855">
    <property type="entry name" value="LRR_8"/>
    <property type="match status" value="1"/>
</dbReference>
<evidence type="ECO:0000256" key="10">
    <source>
        <dbReference type="ARBA" id="ARBA00041871"/>
    </source>
</evidence>
<feature type="region of interest" description="Disordered" evidence="11">
    <location>
        <begin position="396"/>
        <end position="443"/>
    </location>
</feature>
<keyword evidence="15" id="KW-1185">Reference proteome</keyword>
<gene>
    <name evidence="14" type="ORF">CISIN_1g035831mg</name>
</gene>
<feature type="signal peptide" evidence="12">
    <location>
        <begin position="1"/>
        <end position="24"/>
    </location>
</feature>
<keyword evidence="5 12" id="KW-0732">Signal</keyword>
<dbReference type="FunFam" id="3.80.10.10:FF:000383">
    <property type="entry name" value="Leucine-rich repeat receptor protein kinase EMS1"/>
    <property type="match status" value="1"/>
</dbReference>
<dbReference type="Proteomes" id="UP000027120">
    <property type="component" value="Unassembled WGS sequence"/>
</dbReference>
<evidence type="ECO:0000256" key="3">
    <source>
        <dbReference type="ARBA" id="ARBA00022525"/>
    </source>
</evidence>
<evidence type="ECO:0000256" key="12">
    <source>
        <dbReference type="SAM" id="SignalP"/>
    </source>
</evidence>
<keyword evidence="4" id="KW-0433">Leucine-rich repeat</keyword>
<evidence type="ECO:0000256" key="5">
    <source>
        <dbReference type="ARBA" id="ARBA00022729"/>
    </source>
</evidence>
<dbReference type="GO" id="GO:0071555">
    <property type="term" value="P:cell wall organization"/>
    <property type="evidence" value="ECO:0007669"/>
    <property type="project" value="UniProtKB-KW"/>
</dbReference>
<feature type="domain" description="Leucine-rich repeat-containing N-terminal plant-type" evidence="13">
    <location>
        <begin position="73"/>
        <end position="106"/>
    </location>
</feature>
<keyword evidence="7" id="KW-0325">Glycoprotein</keyword>
<dbReference type="Pfam" id="PF08263">
    <property type="entry name" value="LRRNT_2"/>
    <property type="match status" value="1"/>
</dbReference>
<keyword evidence="8" id="KW-0379">Hydroxylation</keyword>
<dbReference type="Pfam" id="PF00560">
    <property type="entry name" value="LRR_1"/>
    <property type="match status" value="2"/>
</dbReference>
<evidence type="ECO:0000256" key="7">
    <source>
        <dbReference type="ARBA" id="ARBA00023180"/>
    </source>
</evidence>
<evidence type="ECO:0000256" key="1">
    <source>
        <dbReference type="ARBA" id="ARBA00004191"/>
    </source>
</evidence>
<dbReference type="PaxDb" id="2711-XP_006480069.1"/>
<keyword evidence="9" id="KW-0961">Cell wall biogenesis/degradation</keyword>
<evidence type="ECO:0000313" key="15">
    <source>
        <dbReference type="Proteomes" id="UP000027120"/>
    </source>
</evidence>
<sequence length="443" mass="48705">MKVFGCFVLFFLVTCSSLSSICLALSDAEAAFITRRQLLTLPKDGKLPDNFDDEYGLKNKTFANERLKKAYVALQAFKKSIYSDPFNTTANWVDNTDVCSYNGVFCAPALDDPNITVVAGIDLNGNDIAGSFPAELGLLTDLALFHVNSNRFCGIIPDFSDWKLMFEFDVSNNRLVGSFPRVVLSWPSLKFLDLRYNNFEGELPCDLFDMKLDALFLNNNRFSYSIPEKLGRSTVSVVTFAHNNFNGCIPRSIGNMQNLNEIILSDNKLSGCFPSEIGSLKNLRVFDVSSNLFHGNVPQSFSSLESIQTLILSHNQLTGFVSEQICKLPSLSNFTFSYNYFQGLGNECIPGSKVNSAFDDASNCLAERPSQKWANTCEPVVSNPVDCSRDMCSAGGTPPSIPYTAPPKPTTIPPAPELKTPTPAPPTPREAKVLRPKGTTPPP</sequence>
<evidence type="ECO:0000256" key="6">
    <source>
        <dbReference type="ARBA" id="ARBA00022737"/>
    </source>
</evidence>
<dbReference type="PANTHER" id="PTHR32093:SF124">
    <property type="entry name" value="POLLEN-SPECIFIC LEUCINE-RICH REPEAT EXTENSIN-LIKE PROTEIN 1"/>
    <property type="match status" value="1"/>
</dbReference>
<keyword evidence="3" id="KW-0964">Secreted</keyword>
<evidence type="ECO:0000256" key="2">
    <source>
        <dbReference type="ARBA" id="ARBA00022512"/>
    </source>
</evidence>
<dbReference type="EMBL" id="KK785039">
    <property type="protein sequence ID" value="KDO52192.1"/>
    <property type="molecule type" value="Genomic_DNA"/>
</dbReference>
<keyword evidence="2" id="KW-0134">Cell wall</keyword>
<evidence type="ECO:0000256" key="8">
    <source>
        <dbReference type="ARBA" id="ARBA00023278"/>
    </source>
</evidence>
<dbReference type="InterPro" id="IPR051582">
    <property type="entry name" value="LRR_extensin-like_regulator"/>
</dbReference>
<accession>A0A067ELY8</accession>
<proteinExistence type="predicted"/>